<keyword evidence="2" id="KW-0963">Cytoplasm</keyword>
<keyword evidence="3" id="KW-0597">Phosphoprotein</keyword>
<comment type="caution">
    <text evidence="5">The sequence shown here is derived from an EMBL/GenBank/DDBJ whole genome shotgun (WGS) entry which is preliminary data.</text>
</comment>
<evidence type="ECO:0000256" key="2">
    <source>
        <dbReference type="ARBA" id="ARBA00022490"/>
    </source>
</evidence>
<evidence type="ECO:0000313" key="5">
    <source>
        <dbReference type="EMBL" id="MCR2747468.1"/>
    </source>
</evidence>
<name>A0ABT1XLR1_9BURK</name>
<dbReference type="InterPro" id="IPR009662">
    <property type="entry name" value="Malonate_deCO2ase_dsu"/>
</dbReference>
<proteinExistence type="inferred from homology"/>
<protein>
    <recommendedName>
        <fullName evidence="4">Malonate decarboxylase acyl carrier protein</fullName>
    </recommendedName>
</protein>
<dbReference type="EMBL" id="JANKHG010000018">
    <property type="protein sequence ID" value="MCR2747468.1"/>
    <property type="molecule type" value="Genomic_DNA"/>
</dbReference>
<evidence type="ECO:0000256" key="3">
    <source>
        <dbReference type="ARBA" id="ARBA00022553"/>
    </source>
</evidence>
<organism evidence="5 6">
    <name type="scientific">Limnobacter parvus</name>
    <dbReference type="NCBI Taxonomy" id="2939690"/>
    <lineage>
        <taxon>Bacteria</taxon>
        <taxon>Pseudomonadati</taxon>
        <taxon>Pseudomonadota</taxon>
        <taxon>Betaproteobacteria</taxon>
        <taxon>Burkholderiales</taxon>
        <taxon>Burkholderiaceae</taxon>
        <taxon>Limnobacter</taxon>
    </lineage>
</organism>
<gene>
    <name evidence="5" type="primary">mdcC</name>
    <name evidence="5" type="ORF">NSP04_12475</name>
</gene>
<evidence type="ECO:0000256" key="4">
    <source>
        <dbReference type="NCBIfam" id="TIGR03130"/>
    </source>
</evidence>
<accession>A0ABT1XLR1</accession>
<evidence type="ECO:0000313" key="6">
    <source>
        <dbReference type="Proteomes" id="UP001165267"/>
    </source>
</evidence>
<keyword evidence="6" id="KW-1185">Reference proteome</keyword>
<evidence type="ECO:0000256" key="1">
    <source>
        <dbReference type="ARBA" id="ARBA00004496"/>
    </source>
</evidence>
<dbReference type="NCBIfam" id="TIGR03130">
    <property type="entry name" value="malonate_delta"/>
    <property type="match status" value="1"/>
</dbReference>
<sequence length="105" mass="11260">MEQLRYKLPSKAQGKASDAILVGVTASGNCEVLLEKDGDAAHCSIDIQTSARGFGQIWQAVLTDFAERQNAGGLKIEIHDVGATPAVVSLRLDQAIEAWENEHGQ</sequence>
<dbReference type="Pfam" id="PF06857">
    <property type="entry name" value="ACP"/>
    <property type="match status" value="1"/>
</dbReference>
<dbReference type="InterPro" id="IPR023439">
    <property type="entry name" value="Mal_deCO2ase/Cit_lyase_ACP"/>
</dbReference>
<reference evidence="5" key="1">
    <citation type="submission" date="2022-07" db="EMBL/GenBank/DDBJ databases">
        <authorList>
            <person name="Xamxidin M."/>
        </authorList>
    </citation>
    <scope>NUCLEOTIDE SEQUENCE</scope>
    <source>
        <strain evidence="5">YS8-69</strain>
    </source>
</reference>
<comment type="subcellular location">
    <subcellularLocation>
        <location evidence="1">Cytoplasm</location>
    </subcellularLocation>
</comment>
<dbReference type="Proteomes" id="UP001165267">
    <property type="component" value="Unassembled WGS sequence"/>
</dbReference>
<dbReference type="HAMAP" id="MF_00710">
    <property type="entry name" value="Malonate_deCO2ase_dsu"/>
    <property type="match status" value="1"/>
</dbReference>